<feature type="repeat" description="FG-GAP" evidence="12">
    <location>
        <begin position="352"/>
        <end position="409"/>
    </location>
</feature>
<dbReference type="GO" id="GO:0007229">
    <property type="term" value="P:integrin-mediated signaling pathway"/>
    <property type="evidence" value="ECO:0007669"/>
    <property type="project" value="UniProtKB-KW"/>
</dbReference>
<keyword evidence="10 13" id="KW-0675">Receptor</keyword>
<dbReference type="EMBL" id="OU892279">
    <property type="protein sequence ID" value="CAG9765629.1"/>
    <property type="molecule type" value="Genomic_DNA"/>
</dbReference>
<evidence type="ECO:0000256" key="5">
    <source>
        <dbReference type="ARBA" id="ARBA00022737"/>
    </source>
</evidence>
<evidence type="ECO:0000256" key="2">
    <source>
        <dbReference type="ARBA" id="ARBA00008054"/>
    </source>
</evidence>
<dbReference type="PROSITE" id="PS51470">
    <property type="entry name" value="FG_GAP"/>
    <property type="match status" value="2"/>
</dbReference>
<evidence type="ECO:0000256" key="11">
    <source>
        <dbReference type="ARBA" id="ARBA00023180"/>
    </source>
</evidence>
<feature type="transmembrane region" description="Helical" evidence="13">
    <location>
        <begin position="913"/>
        <end position="935"/>
    </location>
</feature>
<dbReference type="InterPro" id="IPR013519">
    <property type="entry name" value="Int_alpha_beta-p"/>
</dbReference>
<evidence type="ECO:0000256" key="9">
    <source>
        <dbReference type="ARBA" id="ARBA00023136"/>
    </source>
</evidence>
<keyword evidence="11" id="KW-0325">Glycoprotein</keyword>
<feature type="domain" description="Integrin alpha second immunoglobulin-like" evidence="14">
    <location>
        <begin position="589"/>
        <end position="707"/>
    </location>
</feature>
<keyword evidence="3 13" id="KW-0812">Transmembrane</keyword>
<keyword evidence="6 13" id="KW-0130">Cell adhesion</keyword>
<dbReference type="PANTHER" id="PTHR23220:SF83">
    <property type="entry name" value="INTEGRIN ALPHA-PS3-RELATED"/>
    <property type="match status" value="1"/>
</dbReference>
<evidence type="ECO:0000256" key="12">
    <source>
        <dbReference type="PROSITE-ProRule" id="PRU00803"/>
    </source>
</evidence>
<dbReference type="SMART" id="SM00191">
    <property type="entry name" value="Int_alpha"/>
    <property type="match status" value="5"/>
</dbReference>
<evidence type="ECO:0000313" key="15">
    <source>
        <dbReference type="EMBL" id="CAG9765629.1"/>
    </source>
</evidence>
<keyword evidence="7 13" id="KW-1133">Transmembrane helix</keyword>
<evidence type="ECO:0000256" key="1">
    <source>
        <dbReference type="ARBA" id="ARBA00004479"/>
    </source>
</evidence>
<evidence type="ECO:0000256" key="13">
    <source>
        <dbReference type="RuleBase" id="RU003762"/>
    </source>
</evidence>
<dbReference type="Gene3D" id="2.130.10.130">
    <property type="entry name" value="Integrin alpha, N-terminal"/>
    <property type="match status" value="1"/>
</dbReference>
<dbReference type="GO" id="GO:0005178">
    <property type="term" value="F:integrin binding"/>
    <property type="evidence" value="ECO:0007669"/>
    <property type="project" value="TreeGrafter"/>
</dbReference>
<evidence type="ECO:0000256" key="8">
    <source>
        <dbReference type="ARBA" id="ARBA00023037"/>
    </source>
</evidence>
<evidence type="ECO:0000256" key="3">
    <source>
        <dbReference type="ARBA" id="ARBA00022692"/>
    </source>
</evidence>
<dbReference type="Pfam" id="PF20805">
    <property type="entry name" value="Integrin_A_Ig_2"/>
    <property type="match status" value="1"/>
</dbReference>
<dbReference type="Pfam" id="PF01839">
    <property type="entry name" value="FG-GAP"/>
    <property type="match status" value="1"/>
</dbReference>
<dbReference type="Gene3D" id="1.20.5.930">
    <property type="entry name" value="Bicelle-embedded integrin alpha(iib) transmembrane segment"/>
    <property type="match status" value="1"/>
</dbReference>
<evidence type="ECO:0000313" key="16">
    <source>
        <dbReference type="Proteomes" id="UP001152799"/>
    </source>
</evidence>
<dbReference type="InterPro" id="IPR028994">
    <property type="entry name" value="Integrin_alpha_N"/>
</dbReference>
<dbReference type="SUPFAM" id="SSF69318">
    <property type="entry name" value="Integrin alpha N-terminal domain"/>
    <property type="match status" value="1"/>
</dbReference>
<proteinExistence type="inferred from homology"/>
<dbReference type="InterPro" id="IPR013517">
    <property type="entry name" value="FG-GAP"/>
</dbReference>
<evidence type="ECO:0000256" key="4">
    <source>
        <dbReference type="ARBA" id="ARBA00022729"/>
    </source>
</evidence>
<feature type="repeat" description="FG-GAP" evidence="12">
    <location>
        <begin position="290"/>
        <end position="351"/>
    </location>
</feature>
<gene>
    <name evidence="15" type="ORF">CEUTPL_LOCUS6234</name>
</gene>
<dbReference type="OrthoDB" id="5573735at2759"/>
<keyword evidence="8 13" id="KW-0401">Integrin</keyword>
<dbReference type="GO" id="GO:0009897">
    <property type="term" value="C:external side of plasma membrane"/>
    <property type="evidence" value="ECO:0007669"/>
    <property type="project" value="TreeGrafter"/>
</dbReference>
<evidence type="ECO:0000256" key="7">
    <source>
        <dbReference type="ARBA" id="ARBA00022989"/>
    </source>
</evidence>
<dbReference type="InterPro" id="IPR032695">
    <property type="entry name" value="Integrin_dom_sf"/>
</dbReference>
<dbReference type="Proteomes" id="UP001152799">
    <property type="component" value="Chromosome 3"/>
</dbReference>
<dbReference type="GO" id="GO:0008305">
    <property type="term" value="C:integrin complex"/>
    <property type="evidence" value="ECO:0007669"/>
    <property type="project" value="InterPro"/>
</dbReference>
<dbReference type="InterPro" id="IPR000413">
    <property type="entry name" value="Integrin_alpha"/>
</dbReference>
<comment type="similarity">
    <text evidence="2 13">Belongs to the integrin alpha chain family.</text>
</comment>
<accession>A0A9N9MNV6</accession>
<evidence type="ECO:0000259" key="14">
    <source>
        <dbReference type="Pfam" id="PF20805"/>
    </source>
</evidence>
<keyword evidence="16" id="KW-1185">Reference proteome</keyword>
<keyword evidence="9 13" id="KW-0472">Membrane</keyword>
<evidence type="ECO:0000256" key="6">
    <source>
        <dbReference type="ARBA" id="ARBA00022889"/>
    </source>
</evidence>
<dbReference type="InterPro" id="IPR048285">
    <property type="entry name" value="Integrin_alpha_Ig-like_2"/>
</dbReference>
<feature type="signal peptide" evidence="13">
    <location>
        <begin position="1"/>
        <end position="19"/>
    </location>
</feature>
<keyword evidence="5" id="KW-0677">Repeat</keyword>
<dbReference type="Gene3D" id="2.60.40.1510">
    <property type="entry name" value="ntegrin, alpha v. Chain A, domain 3"/>
    <property type="match status" value="1"/>
</dbReference>
<dbReference type="GO" id="GO:0007160">
    <property type="term" value="P:cell-matrix adhesion"/>
    <property type="evidence" value="ECO:0007669"/>
    <property type="project" value="TreeGrafter"/>
</dbReference>
<dbReference type="PANTHER" id="PTHR23220">
    <property type="entry name" value="INTEGRIN ALPHA"/>
    <property type="match status" value="1"/>
</dbReference>
<dbReference type="AlphaFoldDB" id="A0A9N9MNV6"/>
<evidence type="ECO:0000256" key="10">
    <source>
        <dbReference type="ARBA" id="ARBA00023170"/>
    </source>
</evidence>
<organism evidence="15 16">
    <name type="scientific">Ceutorhynchus assimilis</name>
    <name type="common">cabbage seed weevil</name>
    <dbReference type="NCBI Taxonomy" id="467358"/>
    <lineage>
        <taxon>Eukaryota</taxon>
        <taxon>Metazoa</taxon>
        <taxon>Ecdysozoa</taxon>
        <taxon>Arthropoda</taxon>
        <taxon>Hexapoda</taxon>
        <taxon>Insecta</taxon>
        <taxon>Pterygota</taxon>
        <taxon>Neoptera</taxon>
        <taxon>Endopterygota</taxon>
        <taxon>Coleoptera</taxon>
        <taxon>Polyphaga</taxon>
        <taxon>Cucujiformia</taxon>
        <taxon>Curculionidae</taxon>
        <taxon>Ceutorhynchinae</taxon>
        <taxon>Ceutorhynchus</taxon>
    </lineage>
</organism>
<feature type="chain" id="PRO_5040533597" description="Integrin alpha second immunoglobulin-like domain-containing protein" evidence="13">
    <location>
        <begin position="20"/>
        <end position="991"/>
    </location>
</feature>
<dbReference type="PRINTS" id="PR01185">
    <property type="entry name" value="INTEGRINA"/>
</dbReference>
<dbReference type="GO" id="GO:0007157">
    <property type="term" value="P:heterophilic cell-cell adhesion via plasma membrane cell adhesion molecules"/>
    <property type="evidence" value="ECO:0007669"/>
    <property type="project" value="UniProtKB-ARBA"/>
</dbReference>
<comment type="subcellular location">
    <subcellularLocation>
        <location evidence="1 13">Membrane</location>
        <topology evidence="1 13">Single-pass type I membrane protein</topology>
    </subcellularLocation>
</comment>
<protein>
    <recommendedName>
        <fullName evidence="14">Integrin alpha second immunoglobulin-like domain-containing protein</fullName>
    </recommendedName>
</protein>
<name>A0A9N9MNV6_9CUCU</name>
<dbReference type="GO" id="GO:0033627">
    <property type="term" value="P:cell adhesion mediated by integrin"/>
    <property type="evidence" value="ECO:0007669"/>
    <property type="project" value="TreeGrafter"/>
</dbReference>
<sequence>MVFCVLILLVYQMFSRINSHIFNTESVTIISLDGVADGYFGYSLWLQRGDQSIVTIGAPKSRDSHGIKYGGEVFQCKVDRNSWCKSAFPSYLHSSPNGDFMGGTVNGEDHVDGIIMACSPRSSVQFEFKSSAYLYGKCIFKKDSLDAYPYPNFYNVSVERIEGAGPMKWNEETRTLYYEYGYAQIGFDVSFYDKDNVFCGAPGLNTTGGALIFPVTEFEKPVRNHEVTILPKRVSPDLSEEDDYIGYSLNTAFNEQTKETWFIIGAPRAENLFGKATLFKYVETAEFGMDIIEVFTGDQFGAYFGGSVLLIDLNNDRVLDVLVGAPSTSTKKLYDEGCVHIFISSIFGYLPRKTISGSNKLGSRFGISVVSLGDFDLDGFNDFAVSAPYEDEGKGAVYIYNGCSDGIGDSFSQRLTASLFANFITFTERTRGFGMGLSRGNDIDKNGHNDIAIGAYKSDQVFIVRSYGILDYVSTITPSVDVILENTTEFTLQICLTYTKRSDLVDVPWMIFSININLDYRAVQNKIDEIVTVNLMENRCQIYLVQIRAKEKFYPFSMNSLVIPNATNENVKILGNSKLEVNLPFAIGCTNNNFCLTALTLQIKAKRQKLILGEDYQIDLEVTIRNDGDPAYQGELQLQVSASIELRNNCDKNKDGNYTCPIGYKLETNATKNETYIFDILKLDLNSKEISINVSIRSYGINKKGYKDKDNLMIPVTANSTSYIIGNTIPENMALARVPEPNNTHILHRFTVGKIGPSPLKLNIYILVPLVDYLGENIFNVKLINGSIDGVPVKCTPGIIQITMSHEDIFNKLNVGKIPTNRSIAIHCDGVHKCLQYHCEGILENSNQKAVFEIRLLLISNLLVKKYSYELGPRNLIAYLPVAVQQNSTNSDHRVLELAPFVIFVQDLKFVPLWIFVLGTFIGFILLIFLVIALYRCSFFKREYKDYLDQEYSKTLAENRYCCDVDENPCSIGKGNTKAVENDYVELMSLY</sequence>
<dbReference type="SUPFAM" id="SSF69179">
    <property type="entry name" value="Integrin domains"/>
    <property type="match status" value="1"/>
</dbReference>
<keyword evidence="4 13" id="KW-0732">Signal</keyword>
<reference evidence="15" key="1">
    <citation type="submission" date="2022-01" db="EMBL/GenBank/DDBJ databases">
        <authorList>
            <person name="King R."/>
        </authorList>
    </citation>
    <scope>NUCLEOTIDE SEQUENCE</scope>
</reference>